<evidence type="ECO:0000313" key="2">
    <source>
        <dbReference type="Proteomes" id="UP001500368"/>
    </source>
</evidence>
<name>A0ABP9G1W2_9MICC</name>
<accession>A0ABP9G1W2</accession>
<dbReference type="RefSeq" id="WP_345476844.1">
    <property type="nucleotide sequence ID" value="NZ_BAABLW010000005.1"/>
</dbReference>
<keyword evidence="2" id="KW-1185">Reference proteome</keyword>
<gene>
    <name evidence="1" type="ORF">GCM10025790_08610</name>
</gene>
<comment type="caution">
    <text evidence="1">The sequence shown here is derived from an EMBL/GenBank/DDBJ whole genome shotgun (WGS) entry which is preliminary data.</text>
</comment>
<evidence type="ECO:0008006" key="3">
    <source>
        <dbReference type="Google" id="ProtNLM"/>
    </source>
</evidence>
<sequence>MTEDIRYLLSLGVSIEEIARRTGNKPAAIRKELQKEHEKQEAARVRR</sequence>
<evidence type="ECO:0000313" key="1">
    <source>
        <dbReference type="EMBL" id="GAA4915842.1"/>
    </source>
</evidence>
<reference evidence="2" key="1">
    <citation type="journal article" date="2019" name="Int. J. Syst. Evol. Microbiol.">
        <title>The Global Catalogue of Microorganisms (GCM) 10K type strain sequencing project: providing services to taxonomists for standard genome sequencing and annotation.</title>
        <authorList>
            <consortium name="The Broad Institute Genomics Platform"/>
            <consortium name="The Broad Institute Genome Sequencing Center for Infectious Disease"/>
            <person name="Wu L."/>
            <person name="Ma J."/>
        </authorList>
    </citation>
    <scope>NUCLEOTIDE SEQUENCE [LARGE SCALE GENOMIC DNA]</scope>
    <source>
        <strain evidence="2">JCM 19129</strain>
    </source>
</reference>
<protein>
    <recommendedName>
        <fullName evidence="3">Transposase IS30-like HTH domain-containing protein</fullName>
    </recommendedName>
</protein>
<dbReference type="EMBL" id="BAABLW010000005">
    <property type="protein sequence ID" value="GAA4915842.1"/>
    <property type="molecule type" value="Genomic_DNA"/>
</dbReference>
<organism evidence="1 2">
    <name type="scientific">Nesterenkonia rhizosphaerae</name>
    <dbReference type="NCBI Taxonomy" id="1348272"/>
    <lineage>
        <taxon>Bacteria</taxon>
        <taxon>Bacillati</taxon>
        <taxon>Actinomycetota</taxon>
        <taxon>Actinomycetes</taxon>
        <taxon>Micrococcales</taxon>
        <taxon>Micrococcaceae</taxon>
        <taxon>Nesterenkonia</taxon>
    </lineage>
</organism>
<proteinExistence type="predicted"/>
<dbReference type="Proteomes" id="UP001500368">
    <property type="component" value="Unassembled WGS sequence"/>
</dbReference>